<dbReference type="AlphaFoldDB" id="A0A5C6CGG8"/>
<evidence type="ECO:0000259" key="3">
    <source>
        <dbReference type="PROSITE" id="PS51371"/>
    </source>
</evidence>
<comment type="caution">
    <text evidence="4">The sequence shown here is derived from an EMBL/GenBank/DDBJ whole genome shotgun (WGS) entry which is preliminary data.</text>
</comment>
<protein>
    <submittedName>
        <fullName evidence="4">Inosine 5'-monophosphate dehydrogenase</fullName>
    </submittedName>
</protein>
<dbReference type="PROSITE" id="PS51371">
    <property type="entry name" value="CBS"/>
    <property type="match status" value="2"/>
</dbReference>
<evidence type="ECO:0000313" key="4">
    <source>
        <dbReference type="EMBL" id="TWU22817.1"/>
    </source>
</evidence>
<feature type="domain" description="CBS" evidence="3">
    <location>
        <begin position="72"/>
        <end position="127"/>
    </location>
</feature>
<keyword evidence="1 2" id="KW-0129">CBS domain</keyword>
<dbReference type="InterPro" id="IPR046342">
    <property type="entry name" value="CBS_dom_sf"/>
</dbReference>
<dbReference type="SMART" id="SM00116">
    <property type="entry name" value="CBS"/>
    <property type="match status" value="2"/>
</dbReference>
<name>A0A5C6CGG8_9BACT</name>
<evidence type="ECO:0000256" key="2">
    <source>
        <dbReference type="PROSITE-ProRule" id="PRU00703"/>
    </source>
</evidence>
<dbReference type="OrthoDB" id="9790355at2"/>
<evidence type="ECO:0000313" key="5">
    <source>
        <dbReference type="Proteomes" id="UP000318437"/>
    </source>
</evidence>
<organism evidence="4 5">
    <name type="scientific">Bythopirellula polymerisocia</name>
    <dbReference type="NCBI Taxonomy" id="2528003"/>
    <lineage>
        <taxon>Bacteria</taxon>
        <taxon>Pseudomonadati</taxon>
        <taxon>Planctomycetota</taxon>
        <taxon>Planctomycetia</taxon>
        <taxon>Pirellulales</taxon>
        <taxon>Lacipirellulaceae</taxon>
        <taxon>Bythopirellula</taxon>
    </lineage>
</organism>
<proteinExistence type="predicted"/>
<feature type="domain" description="CBS" evidence="3">
    <location>
        <begin position="8"/>
        <end position="66"/>
    </location>
</feature>
<dbReference type="RefSeq" id="WP_146452555.1">
    <property type="nucleotide sequence ID" value="NZ_SJPS01000007.1"/>
</dbReference>
<gene>
    <name evidence="4" type="ORF">Pla144_42780</name>
</gene>
<dbReference type="PANTHER" id="PTHR43080:SF2">
    <property type="entry name" value="CBS DOMAIN-CONTAINING PROTEIN"/>
    <property type="match status" value="1"/>
</dbReference>
<keyword evidence="5" id="KW-1185">Reference proteome</keyword>
<dbReference type="EMBL" id="SJPS01000007">
    <property type="protein sequence ID" value="TWU22817.1"/>
    <property type="molecule type" value="Genomic_DNA"/>
</dbReference>
<reference evidence="4 5" key="1">
    <citation type="submission" date="2019-02" db="EMBL/GenBank/DDBJ databases">
        <title>Deep-cultivation of Planctomycetes and their phenomic and genomic characterization uncovers novel biology.</title>
        <authorList>
            <person name="Wiegand S."/>
            <person name="Jogler M."/>
            <person name="Boedeker C."/>
            <person name="Pinto D."/>
            <person name="Vollmers J."/>
            <person name="Rivas-Marin E."/>
            <person name="Kohn T."/>
            <person name="Peeters S.H."/>
            <person name="Heuer A."/>
            <person name="Rast P."/>
            <person name="Oberbeckmann S."/>
            <person name="Bunk B."/>
            <person name="Jeske O."/>
            <person name="Meyerdierks A."/>
            <person name="Storesund J.E."/>
            <person name="Kallscheuer N."/>
            <person name="Luecker S."/>
            <person name="Lage O.M."/>
            <person name="Pohl T."/>
            <person name="Merkel B.J."/>
            <person name="Hornburger P."/>
            <person name="Mueller R.-W."/>
            <person name="Bruemmer F."/>
            <person name="Labrenz M."/>
            <person name="Spormann A.M."/>
            <person name="Op Den Camp H."/>
            <person name="Overmann J."/>
            <person name="Amann R."/>
            <person name="Jetten M.S.M."/>
            <person name="Mascher T."/>
            <person name="Medema M.H."/>
            <person name="Devos D.P."/>
            <person name="Kaster A.-K."/>
            <person name="Ovreas L."/>
            <person name="Rohde M."/>
            <person name="Galperin M.Y."/>
            <person name="Jogler C."/>
        </authorList>
    </citation>
    <scope>NUCLEOTIDE SEQUENCE [LARGE SCALE GENOMIC DNA]</scope>
    <source>
        <strain evidence="4 5">Pla144</strain>
    </source>
</reference>
<dbReference type="Gene3D" id="3.10.580.10">
    <property type="entry name" value="CBS-domain"/>
    <property type="match status" value="1"/>
</dbReference>
<dbReference type="Pfam" id="PF00571">
    <property type="entry name" value="CBS"/>
    <property type="match status" value="2"/>
</dbReference>
<dbReference type="InterPro" id="IPR000644">
    <property type="entry name" value="CBS_dom"/>
</dbReference>
<accession>A0A5C6CGG8</accession>
<dbReference type="Proteomes" id="UP000318437">
    <property type="component" value="Unassembled WGS sequence"/>
</dbReference>
<sequence>MLLAQDIMTKSVMTIGPNALVREAIDILLDNHISGLPVVDAQGKLVGVVTEFALLAIAYNEGIHQEKVLKHMSTELITVGPQELICKVADLCIIHRVRRIPVVQDGRLLGVIARRDVLEGMYRSQEAACEV</sequence>
<dbReference type="InterPro" id="IPR051257">
    <property type="entry name" value="Diverse_CBS-Domain"/>
</dbReference>
<evidence type="ECO:0000256" key="1">
    <source>
        <dbReference type="ARBA" id="ARBA00023122"/>
    </source>
</evidence>
<dbReference type="SUPFAM" id="SSF54631">
    <property type="entry name" value="CBS-domain pair"/>
    <property type="match status" value="1"/>
</dbReference>
<dbReference type="PANTHER" id="PTHR43080">
    <property type="entry name" value="CBS DOMAIN-CONTAINING PROTEIN CBSX3, MITOCHONDRIAL"/>
    <property type="match status" value="1"/>
</dbReference>